<accession>A0A1H7CK52</accession>
<keyword evidence="1" id="KW-0472">Membrane</keyword>
<feature type="transmembrane region" description="Helical" evidence="1">
    <location>
        <begin position="6"/>
        <end position="27"/>
    </location>
</feature>
<keyword evidence="1" id="KW-0812">Transmembrane</keyword>
<dbReference type="RefSeq" id="WP_091834861.1">
    <property type="nucleotide sequence ID" value="NZ_FNZK01000022.1"/>
</dbReference>
<evidence type="ECO:0000313" key="2">
    <source>
        <dbReference type="EMBL" id="SEJ89836.1"/>
    </source>
</evidence>
<dbReference type="AlphaFoldDB" id="A0A1H7CK52"/>
<evidence type="ECO:0000313" key="3">
    <source>
        <dbReference type="Proteomes" id="UP000199662"/>
    </source>
</evidence>
<keyword evidence="1" id="KW-1133">Transmembrane helix</keyword>
<dbReference type="EMBL" id="FNZK01000022">
    <property type="protein sequence ID" value="SEJ89836.1"/>
    <property type="molecule type" value="Genomic_DNA"/>
</dbReference>
<feature type="transmembrane region" description="Helical" evidence="1">
    <location>
        <begin position="83"/>
        <end position="102"/>
    </location>
</feature>
<organism evidence="2 3">
    <name type="scientific">Propionispira arboris</name>
    <dbReference type="NCBI Taxonomy" id="84035"/>
    <lineage>
        <taxon>Bacteria</taxon>
        <taxon>Bacillati</taxon>
        <taxon>Bacillota</taxon>
        <taxon>Negativicutes</taxon>
        <taxon>Selenomonadales</taxon>
        <taxon>Selenomonadaceae</taxon>
        <taxon>Propionispira</taxon>
    </lineage>
</organism>
<proteinExistence type="predicted"/>
<feature type="transmembrane region" description="Helical" evidence="1">
    <location>
        <begin position="39"/>
        <end position="63"/>
    </location>
</feature>
<evidence type="ECO:0000256" key="1">
    <source>
        <dbReference type="SAM" id="Phobius"/>
    </source>
</evidence>
<keyword evidence="3" id="KW-1185">Reference proteome</keyword>
<gene>
    <name evidence="2" type="ORF">SAMN05660742_12272</name>
</gene>
<reference evidence="2 3" key="1">
    <citation type="submission" date="2016-10" db="EMBL/GenBank/DDBJ databases">
        <authorList>
            <person name="de Groot N.N."/>
        </authorList>
    </citation>
    <scope>NUCLEOTIDE SEQUENCE [LARGE SCALE GENOMIC DNA]</scope>
    <source>
        <strain evidence="2 3">DSM 2179</strain>
    </source>
</reference>
<sequence>MGLTDFTFRLILVFIPGIIAFVIIDNLTSHRSTQIHHWLIYSLLLGFLSYLPWGILTDITRIVYQTDIPMQFIVNLIDPKTTINFYEIIIASFIAVLWGMLLSKAINSRWLFNLCNWMGISDKFPELDAWANCIAVFKPNWIRVRDLENDLSIQGKLVSVSDANDRDGIVLENVKVYKNSTSELLYSVRVLYIPKKMDTLLIELI</sequence>
<protein>
    <submittedName>
        <fullName evidence="2">Uncharacterized protein</fullName>
    </submittedName>
</protein>
<dbReference type="Proteomes" id="UP000199662">
    <property type="component" value="Unassembled WGS sequence"/>
</dbReference>
<name>A0A1H7CK52_9FIRM</name>